<comment type="catalytic activity">
    <reaction evidence="2">
        <text>a 3'-end 2',3'-cyclophospho-ribonucleotide-RNA + H2O = a 3'-end 2'-phospho-ribonucleotide-RNA + H(+)</text>
        <dbReference type="Rhea" id="RHEA:11828"/>
        <dbReference type="Rhea" id="RHEA-COMP:10464"/>
        <dbReference type="Rhea" id="RHEA-COMP:17353"/>
        <dbReference type="ChEBI" id="CHEBI:15377"/>
        <dbReference type="ChEBI" id="CHEBI:15378"/>
        <dbReference type="ChEBI" id="CHEBI:83064"/>
        <dbReference type="ChEBI" id="CHEBI:173113"/>
        <dbReference type="EC" id="3.1.4.58"/>
    </reaction>
</comment>
<dbReference type="SUPFAM" id="SSF55144">
    <property type="entry name" value="LigT-like"/>
    <property type="match status" value="1"/>
</dbReference>
<dbReference type="Pfam" id="PF13563">
    <property type="entry name" value="2_5_RNA_ligase2"/>
    <property type="match status" value="1"/>
</dbReference>
<proteinExistence type="inferred from homology"/>
<dbReference type="PANTHER" id="PTHR35561">
    <property type="entry name" value="RNA 2',3'-CYCLIC PHOSPHODIESTERASE"/>
    <property type="match status" value="1"/>
</dbReference>
<dbReference type="Gene3D" id="3.90.1140.10">
    <property type="entry name" value="Cyclic phosphodiesterase"/>
    <property type="match status" value="1"/>
</dbReference>
<dbReference type="NCBIfam" id="TIGR02258">
    <property type="entry name" value="2_5_ligase"/>
    <property type="match status" value="1"/>
</dbReference>
<organism evidence="3 4">
    <name type="scientific">Sporosarcina aquimarina</name>
    <dbReference type="NCBI Taxonomy" id="114975"/>
    <lineage>
        <taxon>Bacteria</taxon>
        <taxon>Bacillati</taxon>
        <taxon>Bacillota</taxon>
        <taxon>Bacilli</taxon>
        <taxon>Bacillales</taxon>
        <taxon>Caryophanaceae</taxon>
        <taxon>Sporosarcina</taxon>
    </lineage>
</organism>
<keyword evidence="4" id="KW-1185">Reference proteome</keyword>
<accession>A0ABU4FZW2</accession>
<sequence>MTHYFVAIPIPFGIVAEPLKKASAYYELSSHYKVIPHPDDLHITLLFFGALTPLQLDFVKQELEVIAKNTESFTVTIDGISFFGNPTGPRVVYLSVQPELQLAELYHALGKRLEFVLQKPASLEYTPHITIAKKKKDNNPHPIETEHFPPLLHSVKGITLFSIDPASSPKYRPAETFSFD</sequence>
<feature type="short sequence motif" description="HXTX 2" evidence="2">
    <location>
        <begin position="128"/>
        <end position="131"/>
    </location>
</feature>
<dbReference type="Proteomes" id="UP001280629">
    <property type="component" value="Unassembled WGS sequence"/>
</dbReference>
<feature type="active site" description="Proton acceptor" evidence="2">
    <location>
        <position position="128"/>
    </location>
</feature>
<feature type="short sequence motif" description="HXTX 1" evidence="2">
    <location>
        <begin position="42"/>
        <end position="45"/>
    </location>
</feature>
<comment type="similarity">
    <text evidence="2">Belongs to the 2H phosphoesterase superfamily. ThpR family.</text>
</comment>
<keyword evidence="1 2" id="KW-0378">Hydrolase</keyword>
<name>A0ABU4FZW2_9BACL</name>
<dbReference type="InterPro" id="IPR004175">
    <property type="entry name" value="RNA_CPDase"/>
</dbReference>
<dbReference type="HAMAP" id="MF_01940">
    <property type="entry name" value="RNA_CPDase"/>
    <property type="match status" value="1"/>
</dbReference>
<dbReference type="RefSeq" id="WP_317935804.1">
    <property type="nucleotide sequence ID" value="NZ_JAUBDH010000005.1"/>
</dbReference>
<dbReference type="InterPro" id="IPR009097">
    <property type="entry name" value="Cyclic_Pdiesterase"/>
</dbReference>
<dbReference type="EMBL" id="JAUBDH010000005">
    <property type="protein sequence ID" value="MDW0110250.1"/>
    <property type="molecule type" value="Genomic_DNA"/>
</dbReference>
<protein>
    <recommendedName>
        <fullName evidence="2">RNA 2',3'-cyclic phosphodiesterase</fullName>
        <shortName evidence="2">RNA 2',3'-CPDase</shortName>
        <ecNumber evidence="2">3.1.4.58</ecNumber>
    </recommendedName>
</protein>
<reference evidence="3 4" key="1">
    <citation type="submission" date="2023-06" db="EMBL/GenBank/DDBJ databases">
        <title>Sporosarcina sp. nov., isolated from Korean traditional fermented seafood 'Jeotgal'.</title>
        <authorList>
            <person name="Yang A.-I."/>
            <person name="Shin N.-R."/>
        </authorList>
    </citation>
    <scope>NUCLEOTIDE SEQUENCE [LARGE SCALE GENOMIC DNA]</scope>
    <source>
        <strain evidence="3 4">KCTC3840</strain>
    </source>
</reference>
<feature type="active site" description="Proton donor" evidence="2">
    <location>
        <position position="42"/>
    </location>
</feature>
<comment type="caution">
    <text evidence="3">The sequence shown here is derived from an EMBL/GenBank/DDBJ whole genome shotgun (WGS) entry which is preliminary data.</text>
</comment>
<evidence type="ECO:0000256" key="2">
    <source>
        <dbReference type="HAMAP-Rule" id="MF_01940"/>
    </source>
</evidence>
<evidence type="ECO:0000256" key="1">
    <source>
        <dbReference type="ARBA" id="ARBA00022801"/>
    </source>
</evidence>
<comment type="function">
    <text evidence="2">Hydrolyzes RNA 2',3'-cyclic phosphodiester to an RNA 2'-phosphomonoester.</text>
</comment>
<evidence type="ECO:0000313" key="3">
    <source>
        <dbReference type="EMBL" id="MDW0110250.1"/>
    </source>
</evidence>
<dbReference type="EC" id="3.1.4.58" evidence="2"/>
<evidence type="ECO:0000313" key="4">
    <source>
        <dbReference type="Proteomes" id="UP001280629"/>
    </source>
</evidence>
<gene>
    <name evidence="3" type="primary">thpR</name>
    <name evidence="3" type="ORF">QT716_09410</name>
</gene>
<dbReference type="PANTHER" id="PTHR35561:SF1">
    <property type="entry name" value="RNA 2',3'-CYCLIC PHOSPHODIESTERASE"/>
    <property type="match status" value="1"/>
</dbReference>